<sequence length="213" mass="23783">MVHEENDIKAVIFDMGGVILQYNDMETFVKLISTVEKHPVLAKAMERLEIGELTLEDAPTIAKECIEAEPETKAIFDLLKPKEFSNHLSTCPYFAEALKQIRSAGLQTALLTNNFYVDTARTKSTVLPNAEDKFDVVVESCREGLRKPDPQIYEVALQKLGRKPEECVFVDDLLKNCETAEKLGMRAVQVKKADAKGAVEELQVVLGISLLEN</sequence>
<dbReference type="Gene3D" id="3.40.50.1000">
    <property type="entry name" value="HAD superfamily/HAD-like"/>
    <property type="match status" value="1"/>
</dbReference>
<gene>
    <name evidence="2" type="ORF">QR680_008209</name>
</gene>
<dbReference type="InterPro" id="IPR023214">
    <property type="entry name" value="HAD_sf"/>
</dbReference>
<dbReference type="NCBIfam" id="TIGR01509">
    <property type="entry name" value="HAD-SF-IA-v3"/>
    <property type="match status" value="1"/>
</dbReference>
<dbReference type="InterPro" id="IPR023198">
    <property type="entry name" value="PGP-like_dom2"/>
</dbReference>
<dbReference type="Gene3D" id="1.10.150.240">
    <property type="entry name" value="Putative phosphatase, domain 2"/>
    <property type="match status" value="1"/>
</dbReference>
<dbReference type="CDD" id="cd02603">
    <property type="entry name" value="HAD_sEH-N_like"/>
    <property type="match status" value="1"/>
</dbReference>
<name>A0AA39M791_9BILA</name>
<dbReference type="InterPro" id="IPR052898">
    <property type="entry name" value="ACAD10-like"/>
</dbReference>
<keyword evidence="3" id="KW-1185">Reference proteome</keyword>
<dbReference type="EMBL" id="JAUCMV010000001">
    <property type="protein sequence ID" value="KAK0423557.1"/>
    <property type="molecule type" value="Genomic_DNA"/>
</dbReference>
<dbReference type="SFLD" id="SFLDG01129">
    <property type="entry name" value="C1.5:_HAD__Beta-PGM__Phosphata"/>
    <property type="match status" value="1"/>
</dbReference>
<comment type="caution">
    <text evidence="2">The sequence shown here is derived from an EMBL/GenBank/DDBJ whole genome shotgun (WGS) entry which is preliminary data.</text>
</comment>
<evidence type="ECO:0000313" key="3">
    <source>
        <dbReference type="Proteomes" id="UP001175271"/>
    </source>
</evidence>
<dbReference type="InterPro" id="IPR036412">
    <property type="entry name" value="HAD-like_sf"/>
</dbReference>
<dbReference type="PANTHER" id="PTHR47829">
    <property type="entry name" value="HYDROLASE, PUTATIVE (AFU_ORTHOLOGUE AFUA_1G12880)-RELATED"/>
    <property type="match status" value="1"/>
</dbReference>
<dbReference type="SFLD" id="SFLDS00003">
    <property type="entry name" value="Haloacid_Dehalogenase"/>
    <property type="match status" value="1"/>
</dbReference>
<organism evidence="2 3">
    <name type="scientific">Steinernema hermaphroditum</name>
    <dbReference type="NCBI Taxonomy" id="289476"/>
    <lineage>
        <taxon>Eukaryota</taxon>
        <taxon>Metazoa</taxon>
        <taxon>Ecdysozoa</taxon>
        <taxon>Nematoda</taxon>
        <taxon>Chromadorea</taxon>
        <taxon>Rhabditida</taxon>
        <taxon>Tylenchina</taxon>
        <taxon>Panagrolaimomorpha</taxon>
        <taxon>Strongyloidoidea</taxon>
        <taxon>Steinernematidae</taxon>
        <taxon>Steinernema</taxon>
    </lineage>
</organism>
<accession>A0AA39M791</accession>
<dbReference type="InterPro" id="IPR006439">
    <property type="entry name" value="HAD-SF_hydro_IA"/>
</dbReference>
<evidence type="ECO:0000256" key="1">
    <source>
        <dbReference type="ARBA" id="ARBA00022990"/>
    </source>
</evidence>
<proteinExistence type="predicted"/>
<dbReference type="PANTHER" id="PTHR47829:SF1">
    <property type="entry name" value="HAD FAMILY PHOSPHATASE"/>
    <property type="match status" value="1"/>
</dbReference>
<dbReference type="AlphaFoldDB" id="A0AA39M791"/>
<reference evidence="2" key="1">
    <citation type="submission" date="2023-06" db="EMBL/GenBank/DDBJ databases">
        <title>Genomic analysis of the entomopathogenic nematode Steinernema hermaphroditum.</title>
        <authorList>
            <person name="Schwarz E.M."/>
            <person name="Heppert J.K."/>
            <person name="Baniya A."/>
            <person name="Schwartz H.T."/>
            <person name="Tan C.-H."/>
            <person name="Antoshechkin I."/>
            <person name="Sternberg P.W."/>
            <person name="Goodrich-Blair H."/>
            <person name="Dillman A.R."/>
        </authorList>
    </citation>
    <scope>NUCLEOTIDE SEQUENCE</scope>
    <source>
        <strain evidence="2">PS9179</strain>
        <tissue evidence="2">Whole animal</tissue>
    </source>
</reference>
<dbReference type="Proteomes" id="UP001175271">
    <property type="component" value="Unassembled WGS sequence"/>
</dbReference>
<dbReference type="PRINTS" id="PR00413">
    <property type="entry name" value="HADHALOGNASE"/>
</dbReference>
<keyword evidence="1" id="KW-0007">Acetylation</keyword>
<evidence type="ECO:0000313" key="2">
    <source>
        <dbReference type="EMBL" id="KAK0423557.1"/>
    </source>
</evidence>
<dbReference type="NCBIfam" id="TIGR02247">
    <property type="entry name" value="HAD-1A3-hyp"/>
    <property type="match status" value="1"/>
</dbReference>
<protein>
    <submittedName>
        <fullName evidence="2">Uncharacterized protein</fullName>
    </submittedName>
</protein>
<dbReference type="Pfam" id="PF00702">
    <property type="entry name" value="Hydrolase"/>
    <property type="match status" value="1"/>
</dbReference>
<dbReference type="SUPFAM" id="SSF56784">
    <property type="entry name" value="HAD-like"/>
    <property type="match status" value="1"/>
</dbReference>
<dbReference type="InterPro" id="IPR011945">
    <property type="entry name" value="HAD-SF_ppase_IA/epoxid_hydro_N"/>
</dbReference>